<gene>
    <name evidence="4" type="ORF">PGLA2088_LOCUS30050</name>
</gene>
<evidence type="ECO:0000259" key="2">
    <source>
        <dbReference type="Pfam" id="PF01408"/>
    </source>
</evidence>
<evidence type="ECO:0008006" key="6">
    <source>
        <dbReference type="Google" id="ProtNLM"/>
    </source>
</evidence>
<dbReference type="SUPFAM" id="SSF51735">
    <property type="entry name" value="NAD(P)-binding Rossmann-fold domains"/>
    <property type="match status" value="1"/>
</dbReference>
<proteinExistence type="predicted"/>
<dbReference type="Pfam" id="PF02894">
    <property type="entry name" value="GFO_IDH_MocA_C"/>
    <property type="match status" value="1"/>
</dbReference>
<evidence type="ECO:0000313" key="5">
    <source>
        <dbReference type="Proteomes" id="UP000626109"/>
    </source>
</evidence>
<dbReference type="InterPro" id="IPR051450">
    <property type="entry name" value="Gfo/Idh/MocA_Oxidoreductases"/>
</dbReference>
<feature type="compositionally biased region" description="Basic and acidic residues" evidence="1">
    <location>
        <begin position="467"/>
        <end position="492"/>
    </location>
</feature>
<comment type="caution">
    <text evidence="4">The sequence shown here is derived from an EMBL/GenBank/DDBJ whole genome shotgun (WGS) entry which is preliminary data.</text>
</comment>
<evidence type="ECO:0000313" key="4">
    <source>
        <dbReference type="EMBL" id="CAE8696912.1"/>
    </source>
</evidence>
<dbReference type="SUPFAM" id="SSF55347">
    <property type="entry name" value="Glyceraldehyde-3-phosphate dehydrogenase-like, C-terminal domain"/>
    <property type="match status" value="1"/>
</dbReference>
<evidence type="ECO:0000256" key="1">
    <source>
        <dbReference type="SAM" id="MobiDB-lite"/>
    </source>
</evidence>
<name>A0A813KEG7_POLGL</name>
<accession>A0A813KEG7</accession>
<dbReference type="EMBL" id="CAJNNW010028614">
    <property type="protein sequence ID" value="CAE8696912.1"/>
    <property type="molecule type" value="Genomic_DNA"/>
</dbReference>
<dbReference type="Pfam" id="PF01408">
    <property type="entry name" value="GFO_IDH_MocA"/>
    <property type="match status" value="1"/>
</dbReference>
<reference evidence="4" key="1">
    <citation type="submission" date="2021-02" db="EMBL/GenBank/DDBJ databases">
        <authorList>
            <person name="Dougan E. K."/>
            <person name="Rhodes N."/>
            <person name="Thang M."/>
            <person name="Chan C."/>
        </authorList>
    </citation>
    <scope>NUCLEOTIDE SEQUENCE</scope>
</reference>
<feature type="region of interest" description="Disordered" evidence="1">
    <location>
        <begin position="462"/>
        <end position="504"/>
    </location>
</feature>
<dbReference type="Proteomes" id="UP000626109">
    <property type="component" value="Unassembled WGS sequence"/>
</dbReference>
<dbReference type="PANTHER" id="PTHR43377:SF1">
    <property type="entry name" value="BILIVERDIN REDUCTASE A"/>
    <property type="match status" value="1"/>
</dbReference>
<organism evidence="4 5">
    <name type="scientific">Polarella glacialis</name>
    <name type="common">Dinoflagellate</name>
    <dbReference type="NCBI Taxonomy" id="89957"/>
    <lineage>
        <taxon>Eukaryota</taxon>
        <taxon>Sar</taxon>
        <taxon>Alveolata</taxon>
        <taxon>Dinophyceae</taxon>
        <taxon>Suessiales</taxon>
        <taxon>Suessiaceae</taxon>
        <taxon>Polarella</taxon>
    </lineage>
</organism>
<dbReference type="Gene3D" id="3.30.360.10">
    <property type="entry name" value="Dihydrodipicolinate Reductase, domain 2"/>
    <property type="match status" value="1"/>
</dbReference>
<dbReference type="AlphaFoldDB" id="A0A813KEG7"/>
<dbReference type="InterPro" id="IPR004104">
    <property type="entry name" value="Gfo/Idh/MocA-like_OxRdtase_C"/>
</dbReference>
<evidence type="ECO:0000259" key="3">
    <source>
        <dbReference type="Pfam" id="PF02894"/>
    </source>
</evidence>
<dbReference type="PANTHER" id="PTHR43377">
    <property type="entry name" value="BILIVERDIN REDUCTASE A"/>
    <property type="match status" value="1"/>
</dbReference>
<sequence length="504" mass="54628">MAAASEEEDLHPLLVSAVKAEYLRTFVLSNLQARAAAAGSSSSLGAVLKAAVGGDADVSAFLAGSLSHRGLLARMFGDRLLVDRALSIIWGQSRWDNSDSRWVGCVDALGTADEEPIAVALVGCGAFGSVHARRILACPGLRITWLVDPSRSSAETLAAQPFWEQPPAITTELPEALADSRVGAVIVVSPPSTHYAVAAAALAAGKAVLCEKPLTLDLKEGQALSELTEAPGAPTFVLGYPRRFGIDDHKIRSSILSTLGRPLFYRDVWGVVKGHASEEIHRLNGGGGLLYENSHTLDSYNWTLGTPTEVFAVAEKFKADPTGTHAQDTYLLVIYYEGGDKVVFSSSWAAPGIGARPWQSYGRRIRPVMDIVGPQGFLHYPVEDPEFQDSYLIFAGTAEDYVEKERFPVRNDHESGVYREQFHFQECIRGRQTPLCTARDGVMVLAVIAAAHKSALSGLPEPVVLEQPREGAKKRPREEQVVPEQPREEAQRRKNGVGRLVRVS</sequence>
<protein>
    <recommendedName>
        <fullName evidence="6">Gfo/Idh/MocA-like oxidoreductase N-terminal domain-containing protein</fullName>
    </recommendedName>
</protein>
<dbReference type="InterPro" id="IPR000683">
    <property type="entry name" value="Gfo/Idh/MocA-like_OxRdtase_N"/>
</dbReference>
<feature type="domain" description="Gfo/Idh/MocA-like oxidoreductase N-terminal" evidence="2">
    <location>
        <begin position="118"/>
        <end position="232"/>
    </location>
</feature>
<feature type="domain" description="Gfo/Idh/MocA-like oxidoreductase C-terminal" evidence="3">
    <location>
        <begin position="286"/>
        <end position="458"/>
    </location>
</feature>
<dbReference type="Gene3D" id="3.40.50.720">
    <property type="entry name" value="NAD(P)-binding Rossmann-like Domain"/>
    <property type="match status" value="1"/>
</dbReference>
<dbReference type="InterPro" id="IPR036291">
    <property type="entry name" value="NAD(P)-bd_dom_sf"/>
</dbReference>
<dbReference type="GO" id="GO:0000166">
    <property type="term" value="F:nucleotide binding"/>
    <property type="evidence" value="ECO:0007669"/>
    <property type="project" value="InterPro"/>
</dbReference>